<keyword evidence="2" id="KW-1185">Reference proteome</keyword>
<dbReference type="EMBL" id="BAAFRS010000108">
    <property type="protein sequence ID" value="GAB1222423.1"/>
    <property type="molecule type" value="Genomic_DNA"/>
</dbReference>
<gene>
    <name evidence="1" type="ORF">ENUP19_0108G0017</name>
</gene>
<comment type="caution">
    <text evidence="1">The sequence shown here is derived from an EMBL/GenBank/DDBJ whole genome shotgun (WGS) entry which is preliminary data.</text>
</comment>
<reference evidence="1 2" key="1">
    <citation type="journal article" date="2019" name="PLoS Negl. Trop. Dis.">
        <title>Whole genome sequencing of Entamoeba nuttalli reveals mammalian host-related molecular signatures and a novel octapeptide-repeat surface protein.</title>
        <authorList>
            <person name="Tanaka M."/>
            <person name="Makiuchi T."/>
            <person name="Komiyama T."/>
            <person name="Shiina T."/>
            <person name="Osaki K."/>
            <person name="Tachibana H."/>
        </authorList>
    </citation>
    <scope>NUCLEOTIDE SEQUENCE [LARGE SCALE GENOMIC DNA]</scope>
    <source>
        <strain evidence="1 2">P19-061405</strain>
    </source>
</reference>
<proteinExistence type="predicted"/>
<evidence type="ECO:0000313" key="2">
    <source>
        <dbReference type="Proteomes" id="UP001628156"/>
    </source>
</evidence>
<name>A0ABQ0DI35_9EUKA</name>
<sequence>MKIEKLKYDKIIPVVISINGLVNNSSIKLIKELQIEIDIEKEVKNRVIKNMNDVIEYCFNHNQTYSVELLEEDMLNLLVLSDE</sequence>
<evidence type="ECO:0000313" key="1">
    <source>
        <dbReference type="EMBL" id="GAB1222423.1"/>
    </source>
</evidence>
<accession>A0ABQ0DI35</accession>
<protein>
    <submittedName>
        <fullName evidence="1">Uncharacterized protein</fullName>
    </submittedName>
</protein>
<organism evidence="1 2">
    <name type="scientific">Entamoeba nuttalli</name>
    <dbReference type="NCBI Taxonomy" id="412467"/>
    <lineage>
        <taxon>Eukaryota</taxon>
        <taxon>Amoebozoa</taxon>
        <taxon>Evosea</taxon>
        <taxon>Archamoebae</taxon>
        <taxon>Mastigamoebida</taxon>
        <taxon>Entamoebidae</taxon>
        <taxon>Entamoeba</taxon>
    </lineage>
</organism>
<dbReference type="Proteomes" id="UP001628156">
    <property type="component" value="Unassembled WGS sequence"/>
</dbReference>